<dbReference type="Gene3D" id="3.30.420.10">
    <property type="entry name" value="Ribonuclease H-like superfamily/Ribonuclease H"/>
    <property type="match status" value="1"/>
</dbReference>
<dbReference type="InterPro" id="IPR012337">
    <property type="entry name" value="RNaseH-like_sf"/>
</dbReference>
<gene>
    <name evidence="1" type="ORF">O181_037036</name>
</gene>
<evidence type="ECO:0000313" key="2">
    <source>
        <dbReference type="Proteomes" id="UP000765509"/>
    </source>
</evidence>
<dbReference type="Proteomes" id="UP000765509">
    <property type="component" value="Unassembled WGS sequence"/>
</dbReference>
<dbReference type="OrthoDB" id="5592268at2759"/>
<proteinExistence type="predicted"/>
<dbReference type="AlphaFoldDB" id="A0A9Q3HAE9"/>
<evidence type="ECO:0008006" key="3">
    <source>
        <dbReference type="Google" id="ProtNLM"/>
    </source>
</evidence>
<organism evidence="1 2">
    <name type="scientific">Austropuccinia psidii MF-1</name>
    <dbReference type="NCBI Taxonomy" id="1389203"/>
    <lineage>
        <taxon>Eukaryota</taxon>
        <taxon>Fungi</taxon>
        <taxon>Dikarya</taxon>
        <taxon>Basidiomycota</taxon>
        <taxon>Pucciniomycotina</taxon>
        <taxon>Pucciniomycetes</taxon>
        <taxon>Pucciniales</taxon>
        <taxon>Sphaerophragmiaceae</taxon>
        <taxon>Austropuccinia</taxon>
    </lineage>
</organism>
<dbReference type="GO" id="GO:0003676">
    <property type="term" value="F:nucleic acid binding"/>
    <property type="evidence" value="ECO:0007669"/>
    <property type="project" value="InterPro"/>
</dbReference>
<sequence>MIQIQKSRSLWEIVHMDWVKALPPGGDRGYNSCLVLVSRYRKASTFLPFDKDDTAMEKAKLIWNRVISYTGLFPNVISDGDPKLTS</sequence>
<reference evidence="1" key="1">
    <citation type="submission" date="2021-03" db="EMBL/GenBank/DDBJ databases">
        <title>Draft genome sequence of rust myrtle Austropuccinia psidii MF-1, a brazilian biotype.</title>
        <authorList>
            <person name="Quecine M.C."/>
            <person name="Pachon D.M.R."/>
            <person name="Bonatelli M.L."/>
            <person name="Correr F.H."/>
            <person name="Franceschini L.M."/>
            <person name="Leite T.F."/>
            <person name="Margarido G.R.A."/>
            <person name="Almeida C.A."/>
            <person name="Ferrarezi J.A."/>
            <person name="Labate C.A."/>
        </authorList>
    </citation>
    <scope>NUCLEOTIDE SEQUENCE</scope>
    <source>
        <strain evidence="1">MF-1</strain>
    </source>
</reference>
<protein>
    <recommendedName>
        <fullName evidence="3">Integrase catalytic domain-containing protein</fullName>
    </recommendedName>
</protein>
<name>A0A9Q3HAE9_9BASI</name>
<evidence type="ECO:0000313" key="1">
    <source>
        <dbReference type="EMBL" id="MBW0497321.1"/>
    </source>
</evidence>
<comment type="caution">
    <text evidence="1">The sequence shown here is derived from an EMBL/GenBank/DDBJ whole genome shotgun (WGS) entry which is preliminary data.</text>
</comment>
<dbReference type="SUPFAM" id="SSF53098">
    <property type="entry name" value="Ribonuclease H-like"/>
    <property type="match status" value="1"/>
</dbReference>
<dbReference type="InterPro" id="IPR036397">
    <property type="entry name" value="RNaseH_sf"/>
</dbReference>
<dbReference type="EMBL" id="AVOT02014118">
    <property type="protein sequence ID" value="MBW0497321.1"/>
    <property type="molecule type" value="Genomic_DNA"/>
</dbReference>
<accession>A0A9Q3HAE9</accession>
<keyword evidence="2" id="KW-1185">Reference proteome</keyword>